<dbReference type="Pfam" id="PF26628">
    <property type="entry name" value="DUF8202"/>
    <property type="match status" value="1"/>
</dbReference>
<gene>
    <name evidence="4" type="ORF">ERX46_12235</name>
</gene>
<dbReference type="SUPFAM" id="SSF49899">
    <property type="entry name" value="Concanavalin A-like lectins/glucanases"/>
    <property type="match status" value="1"/>
</dbReference>
<dbReference type="Gene3D" id="2.60.120.200">
    <property type="match status" value="1"/>
</dbReference>
<dbReference type="Proteomes" id="UP000293952">
    <property type="component" value="Unassembled WGS sequence"/>
</dbReference>
<accession>A0A4Q4KHR7</accession>
<dbReference type="NCBIfam" id="TIGR04183">
    <property type="entry name" value="Por_Secre_tail"/>
    <property type="match status" value="1"/>
</dbReference>
<dbReference type="GO" id="GO:0005975">
    <property type="term" value="P:carbohydrate metabolic process"/>
    <property type="evidence" value="ECO:0007669"/>
    <property type="project" value="UniProtKB-ARBA"/>
</dbReference>
<dbReference type="AlphaFoldDB" id="A0A4Q4KHR7"/>
<evidence type="ECO:0000259" key="2">
    <source>
        <dbReference type="Pfam" id="PF18962"/>
    </source>
</evidence>
<keyword evidence="5" id="KW-1185">Reference proteome</keyword>
<dbReference type="OrthoDB" id="2582440at2"/>
<sequence>MRYTLLFTFVFFLNIGNTQTGPGGVGSNDGNSNLVLWLNANTVTGTNGSTITSWNDQSGYGNDFSSPNGALFNTSAINGYPAFKFDGSSLYFERAFTSKLNPINYSIFSASNPTSSGAYKTIVSNRDDPSDASQRTGFMLYCRPSSNIWSFWTGQFGTFWNTINAFTVTVGNWADQQIHYDHNSTIKKRLFINNSLEASSSSNSNVNTKKPYRVGAGRNESTPSFFFNGEIGEIIMFDKTVNSTQRIIVANYLSAKYNYTLSTNDIYVHDNSPNGDFDHDVAGIGRVNAANFHDDSQGTGMVRILNPNKLEDNEFLFWGHNNGIREAVEETDVPPTVGARFDRVWRVSEVDQNADAVDVGAIDMRFDLTGLGPVTPSDLRLLVDINNNGNFNDDTPITGATSVGGNIYQFAGVTAIANNSRFTLGTINVAQTPLPIELIYFDAKPYQDYKVNLDWQTASERNNDYFTIDKSTDGIQWKKVNKVEGAGNSASLIKYSSIDESPFKGISYYRLKQTDFDGKFTYSATKSVIIKGQENSEIEVFPNPSESQLTLIGSKFELENISICNVLGQDVTKFTLQNKYSSTKCTIDLSLLNEGIYYINTSSQTKKIIKQ</sequence>
<organism evidence="4 5">
    <name type="scientific">Brumimicrobium glaciale</name>
    <dbReference type="NCBI Taxonomy" id="200475"/>
    <lineage>
        <taxon>Bacteria</taxon>
        <taxon>Pseudomonadati</taxon>
        <taxon>Bacteroidota</taxon>
        <taxon>Flavobacteriia</taxon>
        <taxon>Flavobacteriales</taxon>
        <taxon>Crocinitomicaceae</taxon>
        <taxon>Brumimicrobium</taxon>
    </lineage>
</organism>
<evidence type="ECO:0000313" key="4">
    <source>
        <dbReference type="EMBL" id="RYM32823.1"/>
    </source>
</evidence>
<dbReference type="EMBL" id="SETE01000005">
    <property type="protein sequence ID" value="RYM32823.1"/>
    <property type="molecule type" value="Genomic_DNA"/>
</dbReference>
<dbReference type="Pfam" id="PF18962">
    <property type="entry name" value="Por_Secre_tail"/>
    <property type="match status" value="1"/>
</dbReference>
<keyword evidence="1" id="KW-0732">Signal</keyword>
<name>A0A4Q4KHR7_9FLAO</name>
<feature type="domain" description="Secretion system C-terminal sorting" evidence="2">
    <location>
        <begin position="540"/>
        <end position="609"/>
    </location>
</feature>
<protein>
    <submittedName>
        <fullName evidence="4">T9SS type A sorting domain-containing protein</fullName>
    </submittedName>
</protein>
<proteinExistence type="predicted"/>
<reference evidence="4 5" key="1">
    <citation type="submission" date="2019-02" db="EMBL/GenBank/DDBJ databases">
        <title>Genome sequence of the sea-ice species Brumimicrobium glaciale.</title>
        <authorList>
            <person name="Bowman J.P."/>
        </authorList>
    </citation>
    <scope>NUCLEOTIDE SEQUENCE [LARGE SCALE GENOMIC DNA]</scope>
    <source>
        <strain evidence="4 5">IC156</strain>
    </source>
</reference>
<dbReference type="InterPro" id="IPR026444">
    <property type="entry name" value="Secre_tail"/>
</dbReference>
<dbReference type="InterPro" id="IPR013320">
    <property type="entry name" value="ConA-like_dom_sf"/>
</dbReference>
<evidence type="ECO:0000313" key="5">
    <source>
        <dbReference type="Proteomes" id="UP000293952"/>
    </source>
</evidence>
<evidence type="ECO:0000259" key="3">
    <source>
        <dbReference type="Pfam" id="PF26628"/>
    </source>
</evidence>
<dbReference type="GO" id="GO:0004553">
    <property type="term" value="F:hydrolase activity, hydrolyzing O-glycosyl compounds"/>
    <property type="evidence" value="ECO:0007669"/>
    <property type="project" value="UniProtKB-ARBA"/>
</dbReference>
<evidence type="ECO:0000256" key="1">
    <source>
        <dbReference type="ARBA" id="ARBA00022729"/>
    </source>
</evidence>
<dbReference type="InterPro" id="IPR058515">
    <property type="entry name" value="DUF8202"/>
</dbReference>
<feature type="domain" description="DUF8202" evidence="3">
    <location>
        <begin position="249"/>
        <end position="412"/>
    </location>
</feature>
<dbReference type="RefSeq" id="WP_130094161.1">
    <property type="nucleotide sequence ID" value="NZ_SETE01000005.1"/>
</dbReference>
<comment type="caution">
    <text evidence="4">The sequence shown here is derived from an EMBL/GenBank/DDBJ whole genome shotgun (WGS) entry which is preliminary data.</text>
</comment>